<sequence>MRPSLLLLNAAKKTSGTKVPVELTPLFLAMSVALASGCYFTYRKLSTDDSLRITSNPEQSALEDVLRQAEKKAH</sequence>
<reference evidence="3" key="2">
    <citation type="submission" date="2012-08" db="EMBL/GenBank/DDBJ databases">
        <title>Genome sequence of Kazachstania naganishii.</title>
        <authorList>
            <person name="Gordon J.L."/>
            <person name="Armisen D."/>
            <person name="Proux-Wera E."/>
            <person name="OhEigeartaigh S.S."/>
            <person name="Byrne K.P."/>
            <person name="Wolfe K.H."/>
        </authorList>
    </citation>
    <scope>NUCLEOTIDE SEQUENCE [LARGE SCALE GENOMIC DNA]</scope>
    <source>
        <strain evidence="3">ATCC MYA-139 / BCRC 22969 / CBS 8797 / CCRC 22969 / KCTC 17520 / NBRC 10181 / NCYC 3082</strain>
    </source>
</reference>
<gene>
    <name evidence="2" type="primary">KNAG0D02310</name>
    <name evidence="2" type="ordered locus">KNAG_0D02310</name>
</gene>
<reference evidence="2 3" key="1">
    <citation type="journal article" date="2011" name="Proc. Natl. Acad. Sci. U.S.A.">
        <title>Evolutionary erosion of yeast sex chromosomes by mating-type switching accidents.</title>
        <authorList>
            <person name="Gordon J.L."/>
            <person name="Armisen D."/>
            <person name="Proux-Wera E."/>
            <person name="Oheigeartaigh S.S."/>
            <person name="Byrne K.P."/>
            <person name="Wolfe K.H."/>
        </authorList>
    </citation>
    <scope>NUCLEOTIDE SEQUENCE [LARGE SCALE GENOMIC DNA]</scope>
    <source>
        <strain evidence="3">ATCC MYA-139 / BCRC 22969 / CBS 8797 / CCRC 22969 / KCTC 17520 / NBRC 10181 / NCYC 3082</strain>
    </source>
</reference>
<evidence type="ECO:0000313" key="2">
    <source>
        <dbReference type="EMBL" id="CCK69981.1"/>
    </source>
</evidence>
<feature type="transmembrane region" description="Helical" evidence="1">
    <location>
        <begin position="26"/>
        <end position="42"/>
    </location>
</feature>
<name>J7S6Y0_HUIN7</name>
<evidence type="ECO:0000313" key="3">
    <source>
        <dbReference type="Proteomes" id="UP000006310"/>
    </source>
</evidence>
<dbReference type="GeneID" id="34525670"/>
<dbReference type="KEGG" id="kng:KNAG_0D02310"/>
<dbReference type="Proteomes" id="UP000006310">
    <property type="component" value="Chromosome 4"/>
</dbReference>
<dbReference type="OMA" id="TYRHFAH"/>
<protein>
    <submittedName>
        <fullName evidence="2">Uncharacterized protein</fullName>
    </submittedName>
</protein>
<dbReference type="eggNOG" id="ENOG502S6WH">
    <property type="taxonomic scope" value="Eukaryota"/>
</dbReference>
<dbReference type="RefSeq" id="XP_022464227.1">
    <property type="nucleotide sequence ID" value="XM_022607653.1"/>
</dbReference>
<dbReference type="GO" id="GO:0005743">
    <property type="term" value="C:mitochondrial inner membrane"/>
    <property type="evidence" value="ECO:0007669"/>
    <property type="project" value="EnsemblFungi"/>
</dbReference>
<organism evidence="2 3">
    <name type="scientific">Huiozyma naganishii (strain ATCC MYA-139 / BCRC 22969 / CBS 8797 / KCTC 17520 / NBRC 10181 / NCYC 3082 / Yp74L-3)</name>
    <name type="common">Yeast</name>
    <name type="synonym">Kazachstania naganishii</name>
    <dbReference type="NCBI Taxonomy" id="1071383"/>
    <lineage>
        <taxon>Eukaryota</taxon>
        <taxon>Fungi</taxon>
        <taxon>Dikarya</taxon>
        <taxon>Ascomycota</taxon>
        <taxon>Saccharomycotina</taxon>
        <taxon>Saccharomycetes</taxon>
        <taxon>Saccharomycetales</taxon>
        <taxon>Saccharomycetaceae</taxon>
        <taxon>Huiozyma</taxon>
    </lineage>
</organism>
<keyword evidence="1" id="KW-0812">Transmembrane</keyword>
<dbReference type="GO" id="GO:0031333">
    <property type="term" value="P:negative regulation of protein-containing complex assembly"/>
    <property type="evidence" value="ECO:0007669"/>
    <property type="project" value="EnsemblFungi"/>
</dbReference>
<dbReference type="Pfam" id="PF06522">
    <property type="entry name" value="B12D"/>
    <property type="match status" value="1"/>
</dbReference>
<dbReference type="EMBL" id="HE978317">
    <property type="protein sequence ID" value="CCK69981.1"/>
    <property type="molecule type" value="Genomic_DNA"/>
</dbReference>
<keyword evidence="3" id="KW-1185">Reference proteome</keyword>
<dbReference type="HOGENOM" id="CLU_180937_0_0_1"/>
<keyword evidence="1" id="KW-1133">Transmembrane helix</keyword>
<keyword evidence="1" id="KW-0472">Membrane</keyword>
<accession>J7S6Y0</accession>
<dbReference type="AlphaFoldDB" id="J7S6Y0"/>
<evidence type="ECO:0000256" key="1">
    <source>
        <dbReference type="SAM" id="Phobius"/>
    </source>
</evidence>
<dbReference type="InterPro" id="IPR010530">
    <property type="entry name" value="B12D"/>
</dbReference>
<dbReference type="OrthoDB" id="202195at2759"/>
<proteinExistence type="predicted"/>